<proteinExistence type="predicted"/>
<protein>
    <submittedName>
        <fullName evidence="3">Uncharacterized protein</fullName>
    </submittedName>
</protein>
<dbReference type="AlphaFoldDB" id="A0A5J4VDD7"/>
<dbReference type="SUPFAM" id="SSF81995">
    <property type="entry name" value="beta-sandwich domain of Sec23/24"/>
    <property type="match status" value="1"/>
</dbReference>
<organism evidence="3 4">
    <name type="scientific">Streblomastix strix</name>
    <dbReference type="NCBI Taxonomy" id="222440"/>
    <lineage>
        <taxon>Eukaryota</taxon>
        <taxon>Metamonada</taxon>
        <taxon>Preaxostyla</taxon>
        <taxon>Oxymonadida</taxon>
        <taxon>Streblomastigidae</taxon>
        <taxon>Streblomastix</taxon>
    </lineage>
</organism>
<evidence type="ECO:0000313" key="4">
    <source>
        <dbReference type="Proteomes" id="UP000324800"/>
    </source>
</evidence>
<evidence type="ECO:0000259" key="1">
    <source>
        <dbReference type="Pfam" id="PF04811"/>
    </source>
</evidence>
<reference evidence="3 4" key="1">
    <citation type="submission" date="2019-03" db="EMBL/GenBank/DDBJ databases">
        <title>Single cell metagenomics reveals metabolic interactions within the superorganism composed of flagellate Streblomastix strix and complex community of Bacteroidetes bacteria on its surface.</title>
        <authorList>
            <person name="Treitli S.C."/>
            <person name="Kolisko M."/>
            <person name="Husnik F."/>
            <person name="Keeling P."/>
            <person name="Hampl V."/>
        </authorList>
    </citation>
    <scope>NUCLEOTIDE SEQUENCE [LARGE SCALE GENOMIC DNA]</scope>
    <source>
        <strain evidence="3">ST1C</strain>
    </source>
</reference>
<comment type="caution">
    <text evidence="3">The sequence shown here is derived from an EMBL/GenBank/DDBJ whole genome shotgun (WGS) entry which is preliminary data.</text>
</comment>
<dbReference type="GO" id="GO:0090110">
    <property type="term" value="P:COPII-coated vesicle cargo loading"/>
    <property type="evidence" value="ECO:0007669"/>
    <property type="project" value="TreeGrafter"/>
</dbReference>
<dbReference type="InterPro" id="IPR012990">
    <property type="entry name" value="Beta-sandwich_Sec23_24"/>
</dbReference>
<dbReference type="InterPro" id="IPR036465">
    <property type="entry name" value="vWFA_dom_sf"/>
</dbReference>
<dbReference type="InterPro" id="IPR006896">
    <property type="entry name" value="Sec23/24_trunk_dom"/>
</dbReference>
<dbReference type="OrthoDB" id="49016at2759"/>
<evidence type="ECO:0000259" key="2">
    <source>
        <dbReference type="Pfam" id="PF08033"/>
    </source>
</evidence>
<sequence length="443" mass="50483">ESGPKIQFPTVVFRFVYPLWRSKETIKKLLTEIIPNEAEKDYQIKKERRRIEKMKIKQINGLNQLNDGMNIKQGLVDDYEDEDEDVMQNGSALGQAIFVAQEIMQFFPTSINIFTSTRPIDEKERLKDRANEGKGEKQGSNVIEKECQLLDCANQIYKEIASKMYEKSHCTNIFAFPPYSAASQFSYQQGYLDLSSLGIMPKFTGGIMQYYPHFGAHDPIQDTLRLRRDIFYTLVEREQGHDAVMCVRGSIGIKCRNFYGNGVVQGDNVTFFSSLSDGSSIGIELVLNDSFIGYGRGNEQKQDKNKKNEQKSSIQSKYEKLNIAPIDAGRQGSQSQTEVYVQIAVIFTNRQGIRKTRIHNIFLPIYPNPLDIFNSFDVVAGITYLAKKSGQELPSQDSIQKFLLHLRQPHIHSSLFLIINTTKAYLTDIPKNISCYQVQCIGL</sequence>
<dbReference type="PANTHER" id="PTHR13803">
    <property type="entry name" value="SEC24-RELATED PROTEIN"/>
    <property type="match status" value="1"/>
</dbReference>
<dbReference type="EMBL" id="SNRW01007858">
    <property type="protein sequence ID" value="KAA6380507.1"/>
    <property type="molecule type" value="Genomic_DNA"/>
</dbReference>
<dbReference type="GO" id="GO:0070971">
    <property type="term" value="C:endoplasmic reticulum exit site"/>
    <property type="evidence" value="ECO:0007669"/>
    <property type="project" value="TreeGrafter"/>
</dbReference>
<feature type="domain" description="Sec23/Sec24 beta-sandwich" evidence="2">
    <location>
        <begin position="241"/>
        <end position="365"/>
    </location>
</feature>
<evidence type="ECO:0000313" key="3">
    <source>
        <dbReference type="EMBL" id="KAA6380507.1"/>
    </source>
</evidence>
<dbReference type="GO" id="GO:0008270">
    <property type="term" value="F:zinc ion binding"/>
    <property type="evidence" value="ECO:0007669"/>
    <property type="project" value="TreeGrafter"/>
</dbReference>
<feature type="domain" description="Sec23/Sec24 trunk" evidence="1">
    <location>
        <begin position="87"/>
        <end position="229"/>
    </location>
</feature>
<dbReference type="Pfam" id="PF08033">
    <property type="entry name" value="Sec23_BS"/>
    <property type="match status" value="1"/>
</dbReference>
<name>A0A5J4VDD7_9EUKA</name>
<dbReference type="GO" id="GO:0030127">
    <property type="term" value="C:COPII vesicle coat"/>
    <property type="evidence" value="ECO:0007669"/>
    <property type="project" value="InterPro"/>
</dbReference>
<dbReference type="Pfam" id="PF04811">
    <property type="entry name" value="Sec23_trunk"/>
    <property type="match status" value="1"/>
</dbReference>
<gene>
    <name evidence="3" type="ORF">EZS28_023966</name>
</gene>
<dbReference type="Proteomes" id="UP000324800">
    <property type="component" value="Unassembled WGS sequence"/>
</dbReference>
<feature type="non-terminal residue" evidence="3">
    <location>
        <position position="1"/>
    </location>
</feature>
<dbReference type="Gene3D" id="3.40.50.410">
    <property type="entry name" value="von Willebrand factor, type A domain"/>
    <property type="match status" value="1"/>
</dbReference>
<dbReference type="GO" id="GO:0006886">
    <property type="term" value="P:intracellular protein transport"/>
    <property type="evidence" value="ECO:0007669"/>
    <property type="project" value="InterPro"/>
</dbReference>
<dbReference type="GO" id="GO:0000149">
    <property type="term" value="F:SNARE binding"/>
    <property type="evidence" value="ECO:0007669"/>
    <property type="project" value="TreeGrafter"/>
</dbReference>
<dbReference type="SUPFAM" id="SSF53300">
    <property type="entry name" value="vWA-like"/>
    <property type="match status" value="1"/>
</dbReference>
<accession>A0A5J4VDD7</accession>
<dbReference type="InterPro" id="IPR050550">
    <property type="entry name" value="SEC23_SEC24_subfamily"/>
</dbReference>